<dbReference type="RefSeq" id="WP_200035713.1">
    <property type="nucleotide sequence ID" value="NZ_JADWND010000008.1"/>
</dbReference>
<evidence type="ECO:0000313" key="3">
    <source>
        <dbReference type="Proteomes" id="UP000746649"/>
    </source>
</evidence>
<name>A0ABS0ZUY4_9ENTR</name>
<proteinExistence type="predicted"/>
<evidence type="ECO:0000256" key="1">
    <source>
        <dbReference type="SAM" id="MobiDB-lite"/>
    </source>
</evidence>
<dbReference type="Pfam" id="PF06693">
    <property type="entry name" value="DUF1190"/>
    <property type="match status" value="1"/>
</dbReference>
<comment type="caution">
    <text evidence="2">The sequence shown here is derived from an EMBL/GenBank/DDBJ whole genome shotgun (WGS) entry which is preliminary data.</text>
</comment>
<accession>A0ABS0ZUY4</accession>
<gene>
    <name evidence="2" type="ORF">I6M88_16830</name>
</gene>
<organism evidence="2 3">
    <name type="scientific">Citrobacter sedlakii</name>
    <dbReference type="NCBI Taxonomy" id="67826"/>
    <lineage>
        <taxon>Bacteria</taxon>
        <taxon>Pseudomonadati</taxon>
        <taxon>Pseudomonadota</taxon>
        <taxon>Gammaproteobacteria</taxon>
        <taxon>Enterobacterales</taxon>
        <taxon>Enterobacteriaceae</taxon>
        <taxon>Citrobacter</taxon>
        <taxon>Citrobacter freundii complex</taxon>
    </lineage>
</organism>
<keyword evidence="3" id="KW-1185">Reference proteome</keyword>
<feature type="compositionally biased region" description="Polar residues" evidence="1">
    <location>
        <begin position="182"/>
        <end position="193"/>
    </location>
</feature>
<dbReference type="Proteomes" id="UP000746649">
    <property type="component" value="Unassembled WGS sequence"/>
</dbReference>
<feature type="region of interest" description="Disordered" evidence="1">
    <location>
        <begin position="175"/>
        <end position="213"/>
    </location>
</feature>
<reference evidence="2 3" key="1">
    <citation type="submission" date="2020-11" db="EMBL/GenBank/DDBJ databases">
        <title>Enhanced detection system for hospital associated transmission using whole genome sequencing surveillance.</title>
        <authorList>
            <person name="Harrison L.H."/>
            <person name="Van Tyne D."/>
            <person name="Marsh J.W."/>
            <person name="Griffith M.P."/>
            <person name="Snyder D.J."/>
            <person name="Cooper V.S."/>
            <person name="Mustapha M."/>
        </authorList>
    </citation>
    <scope>NUCLEOTIDE SEQUENCE [LARGE SCALE GENOMIC DNA]</scope>
    <source>
        <strain evidence="2 3">CB00117</strain>
    </source>
</reference>
<feature type="compositionally biased region" description="Low complexity" evidence="1">
    <location>
        <begin position="194"/>
        <end position="213"/>
    </location>
</feature>
<dbReference type="EMBL" id="JADWND010000008">
    <property type="protein sequence ID" value="MBJ8382627.1"/>
    <property type="molecule type" value="Genomic_DNA"/>
</dbReference>
<dbReference type="InterPro" id="IPR009576">
    <property type="entry name" value="Biofilm_formation_YgiB"/>
</dbReference>
<sequence>MAKKTGNKKRKTGLGHAAITRIDRPVNPFEPKRSRYSGKVLTLAIMGGAAFFALKGCSDSDDVDNDGDGVFYETVQNCIDDGNNISVCVDAWNNAKTEFYNTLPKRMSKSDCETQFGNCYQDIIDQSWVPVISGFLLSRALRKDRDEAYVSSSNGSSYVSRPVWRTTSGDYAWRTGSRKTDSATSHSYSTKKVSTVSRGGYGRSSSARGSWGG</sequence>
<evidence type="ECO:0000313" key="2">
    <source>
        <dbReference type="EMBL" id="MBJ8382627.1"/>
    </source>
</evidence>
<protein>
    <submittedName>
        <fullName evidence="2">DUF1190 domain-containing protein</fullName>
    </submittedName>
</protein>